<reference evidence="2" key="1">
    <citation type="submission" date="2020-07" db="EMBL/GenBank/DDBJ databases">
        <authorList>
            <person name="Lin J."/>
        </authorList>
    </citation>
    <scope>NUCLEOTIDE SEQUENCE</scope>
</reference>
<organism evidence="2">
    <name type="scientific">Ananas comosus var. bracteatus</name>
    <name type="common">red pineapple</name>
    <dbReference type="NCBI Taxonomy" id="296719"/>
    <lineage>
        <taxon>Eukaryota</taxon>
        <taxon>Viridiplantae</taxon>
        <taxon>Streptophyta</taxon>
        <taxon>Embryophyta</taxon>
        <taxon>Tracheophyta</taxon>
        <taxon>Spermatophyta</taxon>
        <taxon>Magnoliopsida</taxon>
        <taxon>Liliopsida</taxon>
        <taxon>Poales</taxon>
        <taxon>Bromeliaceae</taxon>
        <taxon>Bromelioideae</taxon>
        <taxon>Ananas</taxon>
    </lineage>
</organism>
<proteinExistence type="predicted"/>
<dbReference type="AlphaFoldDB" id="A0A6V7Q6K6"/>
<evidence type="ECO:0000313" key="2">
    <source>
        <dbReference type="EMBL" id="CAD1838495.1"/>
    </source>
</evidence>
<feature type="region of interest" description="Disordered" evidence="1">
    <location>
        <begin position="26"/>
        <end position="55"/>
    </location>
</feature>
<feature type="compositionally biased region" description="Polar residues" evidence="1">
    <location>
        <begin position="40"/>
        <end position="49"/>
    </location>
</feature>
<name>A0A6V7Q6K6_ANACO</name>
<evidence type="ECO:0000256" key="1">
    <source>
        <dbReference type="SAM" id="MobiDB-lite"/>
    </source>
</evidence>
<protein>
    <submittedName>
        <fullName evidence="2">Uncharacterized protein</fullName>
    </submittedName>
</protein>
<gene>
    <name evidence="2" type="ORF">CB5_LOCUS21706</name>
</gene>
<dbReference type="EMBL" id="LR862133">
    <property type="protein sequence ID" value="CAD1838495.1"/>
    <property type="molecule type" value="Genomic_DNA"/>
</dbReference>
<sequence>MGVKRIWSWWDGLMKNLLVMSKLTKHSDDTDKGSEGPPNEHTNLISNGVENAGGDGDNRCRGQWLCYANPGTEMLEQKVSIEALDGESEIVSEFHDIHRN</sequence>
<accession>A0A6V7Q6K6</accession>